<evidence type="ECO:0000313" key="7">
    <source>
        <dbReference type="Proteomes" id="UP000014070"/>
    </source>
</evidence>
<dbReference type="GO" id="GO:0003735">
    <property type="term" value="F:structural constituent of ribosome"/>
    <property type="evidence" value="ECO:0007669"/>
    <property type="project" value="InterPro"/>
</dbReference>
<accession>R9T860</accession>
<gene>
    <name evidence="5 6" type="primary">rpl32e</name>
    <name evidence="6" type="ORF">MMINT_04500</name>
</gene>
<evidence type="ECO:0000256" key="5">
    <source>
        <dbReference type="HAMAP-Rule" id="MF_00810"/>
    </source>
</evidence>
<dbReference type="NCBIfam" id="NF006332">
    <property type="entry name" value="PRK08562.1"/>
    <property type="match status" value="1"/>
</dbReference>
<dbReference type="InterPro" id="IPR036351">
    <property type="entry name" value="Ribosomal_eL32_sf"/>
</dbReference>
<evidence type="ECO:0000313" key="6">
    <source>
        <dbReference type="EMBL" id="AGN25831.1"/>
    </source>
</evidence>
<protein>
    <recommendedName>
        <fullName evidence="4 5">Large ribosomal subunit protein eL32</fullName>
    </recommendedName>
</protein>
<name>R9T860_METII</name>
<evidence type="ECO:0000256" key="2">
    <source>
        <dbReference type="ARBA" id="ARBA00022980"/>
    </source>
</evidence>
<dbReference type="OrthoDB" id="372100at2157"/>
<evidence type="ECO:0000256" key="1">
    <source>
        <dbReference type="ARBA" id="ARBA00008431"/>
    </source>
</evidence>
<dbReference type="Pfam" id="PF01655">
    <property type="entry name" value="Ribosomal_L32e"/>
    <property type="match status" value="1"/>
</dbReference>
<dbReference type="InterPro" id="IPR001515">
    <property type="entry name" value="Ribosomal_eL32"/>
</dbReference>
<dbReference type="RefSeq" id="WP_020448356.1">
    <property type="nucleotide sequence ID" value="NC_021353.1"/>
</dbReference>
<reference evidence="6 7" key="1">
    <citation type="journal article" date="2013" name="Genome Announc.">
        <title>Genome sequence of 'Candidatus Methanomassiliicoccus intestinalis' Issoire-Mx1, a third thermoplasmatales-related methanogenic archaeon from human feces.</title>
        <authorList>
            <person name="Borrel G."/>
            <person name="Harris H.M."/>
            <person name="Parisot N."/>
            <person name="Gaci N."/>
            <person name="Tottey W."/>
            <person name="Mihajlovski A."/>
            <person name="Deane J."/>
            <person name="Gribaldo S."/>
            <person name="Bardot O."/>
            <person name="Peyretaillade E."/>
            <person name="Peyret P."/>
            <person name="O'Toole P.W."/>
            <person name="Brugere J.F."/>
        </authorList>
    </citation>
    <scope>NUCLEOTIDE SEQUENCE [LARGE SCALE GENOMIC DNA]</scope>
    <source>
        <strain evidence="6 7">Issoire-Mx1</strain>
    </source>
</reference>
<dbReference type="InterPro" id="IPR018263">
    <property type="entry name" value="Ribosomal_eL32_CS"/>
</dbReference>
<dbReference type="GO" id="GO:0022625">
    <property type="term" value="C:cytosolic large ribosomal subunit"/>
    <property type="evidence" value="ECO:0007669"/>
    <property type="project" value="TreeGrafter"/>
</dbReference>
<dbReference type="STRING" id="1295009.MMINT_04500"/>
<dbReference type="InterPro" id="IPR023654">
    <property type="entry name" value="Ribosomal_eL32_arc"/>
</dbReference>
<proteinExistence type="inferred from homology"/>
<evidence type="ECO:0000256" key="4">
    <source>
        <dbReference type="ARBA" id="ARBA00035229"/>
    </source>
</evidence>
<dbReference type="PANTHER" id="PTHR23413">
    <property type="entry name" value="60S RIBOSOMAL PROTEIN L32 AND DNA-DIRECTED RNA POLYMERASE II, SUBUNIT N"/>
    <property type="match status" value="1"/>
</dbReference>
<dbReference type="KEGG" id="mer:MMINT_04500"/>
<dbReference type="EMBL" id="CP005934">
    <property type="protein sequence ID" value="AGN25831.1"/>
    <property type="molecule type" value="Genomic_DNA"/>
</dbReference>
<dbReference type="PROSITE" id="PS00580">
    <property type="entry name" value="RIBOSOMAL_L32E"/>
    <property type="match status" value="1"/>
</dbReference>
<dbReference type="HAMAP" id="MF_00810">
    <property type="entry name" value="Ribosomal_eL32"/>
    <property type="match status" value="1"/>
</dbReference>
<organism evidence="6 7">
    <name type="scientific">Methanomassiliicoccus intestinalis (strain Issoire-Mx1)</name>
    <dbReference type="NCBI Taxonomy" id="1295009"/>
    <lineage>
        <taxon>Archaea</taxon>
        <taxon>Methanobacteriati</taxon>
        <taxon>Thermoplasmatota</taxon>
        <taxon>Thermoplasmata</taxon>
        <taxon>Methanomassiliicoccales</taxon>
        <taxon>Methanomassiliicoccaceae</taxon>
        <taxon>Methanomassiliicoccus</taxon>
    </lineage>
</organism>
<dbReference type="GeneID" id="41322879"/>
<dbReference type="PANTHER" id="PTHR23413:SF1">
    <property type="entry name" value="RIBOSOMAL PROTEIN L32"/>
    <property type="match status" value="1"/>
</dbReference>
<dbReference type="GO" id="GO:0006412">
    <property type="term" value="P:translation"/>
    <property type="evidence" value="ECO:0007669"/>
    <property type="project" value="UniProtKB-UniRule"/>
</dbReference>
<keyword evidence="7" id="KW-1185">Reference proteome</keyword>
<dbReference type="HOGENOM" id="CLU_071479_3_0_2"/>
<dbReference type="FunCoup" id="R9T860">
    <property type="interactions" value="163"/>
</dbReference>
<keyword evidence="2 5" id="KW-0689">Ribosomal protein</keyword>
<dbReference type="SUPFAM" id="SSF52042">
    <property type="entry name" value="Ribosomal protein L32e"/>
    <property type="match status" value="1"/>
</dbReference>
<dbReference type="AlphaFoldDB" id="R9T860"/>
<sequence>MSKKDKEQQAVEAEVVESQVVESGDYVVNKKPELDARTKELLDLRYDMSHKRVKFYRQEWFRFSRLGQKWRRPRGIHSKMRRHYKYRPNVVSIGYRGPRDVRGYHPSGFKEVLIWNTDDLDRIDPATEAIRIGGSVGAKKRTAIQAKADTLGIRVLNRTV</sequence>
<dbReference type="SMART" id="SM01393">
    <property type="entry name" value="Ribosomal_L32e"/>
    <property type="match status" value="1"/>
</dbReference>
<dbReference type="Proteomes" id="UP000014070">
    <property type="component" value="Chromosome"/>
</dbReference>
<comment type="similarity">
    <text evidence="1 5">Belongs to the eukaryotic ribosomal protein eL32 family.</text>
</comment>
<keyword evidence="3 5" id="KW-0687">Ribonucleoprotein</keyword>
<evidence type="ECO:0000256" key="3">
    <source>
        <dbReference type="ARBA" id="ARBA00023274"/>
    </source>
</evidence>
<dbReference type="InParanoid" id="R9T860"/>
<dbReference type="CDD" id="cd00513">
    <property type="entry name" value="Ribosomal_L32_L32e"/>
    <property type="match status" value="1"/>
</dbReference>